<accession>A0A372LPA9</accession>
<protein>
    <submittedName>
        <fullName evidence="2">Uncharacterized protein</fullName>
    </submittedName>
</protein>
<name>A0A372LPA9_9BACI</name>
<dbReference type="Proteomes" id="UP000264541">
    <property type="component" value="Unassembled WGS sequence"/>
</dbReference>
<keyword evidence="1" id="KW-0472">Membrane</keyword>
<evidence type="ECO:0000313" key="3">
    <source>
        <dbReference type="Proteomes" id="UP000264541"/>
    </source>
</evidence>
<proteinExistence type="predicted"/>
<keyword evidence="3" id="KW-1185">Reference proteome</keyword>
<evidence type="ECO:0000256" key="1">
    <source>
        <dbReference type="SAM" id="Phobius"/>
    </source>
</evidence>
<keyword evidence="1" id="KW-1133">Transmembrane helix</keyword>
<evidence type="ECO:0000313" key="2">
    <source>
        <dbReference type="EMBL" id="RFU69716.1"/>
    </source>
</evidence>
<gene>
    <name evidence="2" type="ORF">D0469_08935</name>
</gene>
<organism evidence="2 3">
    <name type="scientific">Peribacillus saganii</name>
    <dbReference type="NCBI Taxonomy" id="2303992"/>
    <lineage>
        <taxon>Bacteria</taxon>
        <taxon>Bacillati</taxon>
        <taxon>Bacillota</taxon>
        <taxon>Bacilli</taxon>
        <taxon>Bacillales</taxon>
        <taxon>Bacillaceae</taxon>
        <taxon>Peribacillus</taxon>
    </lineage>
</organism>
<dbReference type="RefSeq" id="WP_117326404.1">
    <property type="nucleotide sequence ID" value="NZ_QVTE01000022.1"/>
</dbReference>
<sequence length="119" mass="13345">MCFSTNVIETQAYETALKIREESIFKFVRTECTNGKIFDIDNPGHAELPVITKVILQDKSGNLFAVEPNQLGLKFAKGEINFKEYKKTQKSDMAKGLGILCAVTGIFFSISVAFVQWMI</sequence>
<dbReference type="EMBL" id="QVTE01000022">
    <property type="protein sequence ID" value="RFU69716.1"/>
    <property type="molecule type" value="Genomic_DNA"/>
</dbReference>
<dbReference type="AlphaFoldDB" id="A0A372LPA9"/>
<reference evidence="2 3" key="1">
    <citation type="submission" date="2018-08" db="EMBL/GenBank/DDBJ databases">
        <title>Bacillus chawlae sp. nov., Bacillus glennii sp. nov., and Bacillus saganii sp. nov. Isolated from the Vehicle Assembly Building at Kennedy Space Center where the Viking Spacecraft were Assembled.</title>
        <authorList>
            <person name="Seuylemezian A."/>
            <person name="Vaishampayan P."/>
        </authorList>
    </citation>
    <scope>NUCLEOTIDE SEQUENCE [LARGE SCALE GENOMIC DNA]</scope>
    <source>
        <strain evidence="2 3">V47-23a</strain>
    </source>
</reference>
<dbReference type="OrthoDB" id="2427947at2"/>
<comment type="caution">
    <text evidence="2">The sequence shown here is derived from an EMBL/GenBank/DDBJ whole genome shotgun (WGS) entry which is preliminary data.</text>
</comment>
<feature type="transmembrane region" description="Helical" evidence="1">
    <location>
        <begin position="96"/>
        <end position="118"/>
    </location>
</feature>
<keyword evidence="1" id="KW-0812">Transmembrane</keyword>